<feature type="chain" id="PRO_5036869332" evidence="1">
    <location>
        <begin position="23"/>
        <end position="116"/>
    </location>
</feature>
<protein>
    <submittedName>
        <fullName evidence="2">Uncharacterized protein</fullName>
    </submittedName>
</protein>
<organism evidence="2 3">
    <name type="scientific">Acidisoma cellulosilyticum</name>
    <dbReference type="NCBI Taxonomy" id="2802395"/>
    <lineage>
        <taxon>Bacteria</taxon>
        <taxon>Pseudomonadati</taxon>
        <taxon>Pseudomonadota</taxon>
        <taxon>Alphaproteobacteria</taxon>
        <taxon>Acetobacterales</taxon>
        <taxon>Acidocellaceae</taxon>
        <taxon>Acidisoma</taxon>
    </lineage>
</organism>
<name>A0A963Z1S5_9PROT</name>
<dbReference type="Proteomes" id="UP000721844">
    <property type="component" value="Unassembled WGS sequence"/>
</dbReference>
<keyword evidence="1" id="KW-0732">Signal</keyword>
<proteinExistence type="predicted"/>
<accession>A0A963Z1S5</accession>
<comment type="caution">
    <text evidence="2">The sequence shown here is derived from an EMBL/GenBank/DDBJ whole genome shotgun (WGS) entry which is preliminary data.</text>
</comment>
<reference evidence="2 3" key="1">
    <citation type="journal article" date="2021" name="Microorganisms">
        <title>Acidisoma silvae sp. nov. and Acidisomacellulosilytica sp. nov., Two Acidophilic Bacteria Isolated from Decaying Wood, Hydrolyzing Cellulose and Producing Poly-3-hydroxybutyrate.</title>
        <authorList>
            <person name="Mieszkin S."/>
            <person name="Pouder E."/>
            <person name="Uroz S."/>
            <person name="Simon-Colin C."/>
            <person name="Alain K."/>
        </authorList>
    </citation>
    <scope>NUCLEOTIDE SEQUENCE [LARGE SCALE GENOMIC DNA]</scope>
    <source>
        <strain evidence="2 3">HW T5.17</strain>
    </source>
</reference>
<dbReference type="AlphaFoldDB" id="A0A963Z1S5"/>
<feature type="signal peptide" evidence="1">
    <location>
        <begin position="1"/>
        <end position="22"/>
    </location>
</feature>
<evidence type="ECO:0000313" key="3">
    <source>
        <dbReference type="Proteomes" id="UP000721844"/>
    </source>
</evidence>
<evidence type="ECO:0000313" key="2">
    <source>
        <dbReference type="EMBL" id="MCB8881248.1"/>
    </source>
</evidence>
<evidence type="ECO:0000256" key="1">
    <source>
        <dbReference type="SAM" id="SignalP"/>
    </source>
</evidence>
<dbReference type="RefSeq" id="WP_227307919.1">
    <property type="nucleotide sequence ID" value="NZ_JAESVA010000004.1"/>
</dbReference>
<sequence>MRWLSLATAGLLTVVLAHQAEAATPRSIAALLGASVGYFTAESKICGWNLDEQIHKVYARDFVVIGMTDEQQSDAWAKAKTHEAKLMNLPEKAMTPMKAKICSSADHADLLYTIGE</sequence>
<keyword evidence="3" id="KW-1185">Reference proteome</keyword>
<dbReference type="EMBL" id="JAESVA010000004">
    <property type="protein sequence ID" value="MCB8881248.1"/>
    <property type="molecule type" value="Genomic_DNA"/>
</dbReference>
<gene>
    <name evidence="2" type="ORF">ACELLULO517_13455</name>
</gene>